<keyword evidence="2" id="KW-1133">Transmembrane helix</keyword>
<sequence length="465" mass="49126">MSSLVTLFVLLSALPWLVTSTSTFSFTSTAPTECDNLQISWTGGAGDGYYLSIIPVYAVPANITIPTSAFSNGNGTFSTPLQFPADSQLVLTMSDSTGFGSGGSSTKLTVGKSLGGSCNTTAPALAYTYDMPVALQQCQPYQFTNYIERGAVAPVTILGIIPGGDSFVLNPPANQKTFQWVADVFNGTEVIFSMIDAQFRQGGSALSVVSPSSDSSCINNKSPSLTIDLSKATSTSNPSGTPSSSAAPATPGSSTGAIAGSVLGALIFLAVLITLGLFFLRQRQEKKQARMAAISEFRRTSRPMDSELDLNYDPHRDGANAHPYMTPTPTGSVSMFNGRDPPPSLPPVHYQPHSAFLSGPVTESSRLAPEGENPFNPPSNQTRMDVDPFMERGGSDTIISASRRKSAMSGSNNYKPSRYVLHTDAEDDDLPANEDGVVELPPQYSATRGVVKGSQQSNAFNPPPL</sequence>
<keyword evidence="2" id="KW-0812">Transmembrane</keyword>
<evidence type="ECO:0000313" key="4">
    <source>
        <dbReference type="EMBL" id="KAJ7706252.1"/>
    </source>
</evidence>
<protein>
    <submittedName>
        <fullName evidence="4">Uncharacterized protein</fullName>
    </submittedName>
</protein>
<name>A0AAD7GVP3_MYCRO</name>
<accession>A0AAD7GVP3</accession>
<proteinExistence type="predicted"/>
<feature type="region of interest" description="Disordered" evidence="1">
    <location>
        <begin position="363"/>
        <end position="383"/>
    </location>
</feature>
<keyword evidence="5" id="KW-1185">Reference proteome</keyword>
<dbReference type="AlphaFoldDB" id="A0AAD7GVP3"/>
<comment type="caution">
    <text evidence="4">The sequence shown here is derived from an EMBL/GenBank/DDBJ whole genome shotgun (WGS) entry which is preliminary data.</text>
</comment>
<feature type="region of interest" description="Disordered" evidence="1">
    <location>
        <begin position="228"/>
        <end position="253"/>
    </location>
</feature>
<feature type="compositionally biased region" description="Low complexity" evidence="1">
    <location>
        <begin position="232"/>
        <end position="253"/>
    </location>
</feature>
<evidence type="ECO:0000313" key="5">
    <source>
        <dbReference type="Proteomes" id="UP001221757"/>
    </source>
</evidence>
<evidence type="ECO:0000256" key="1">
    <source>
        <dbReference type="SAM" id="MobiDB-lite"/>
    </source>
</evidence>
<feature type="signal peptide" evidence="3">
    <location>
        <begin position="1"/>
        <end position="20"/>
    </location>
</feature>
<feature type="transmembrane region" description="Helical" evidence="2">
    <location>
        <begin position="258"/>
        <end position="280"/>
    </location>
</feature>
<gene>
    <name evidence="4" type="ORF">B0H17DRAFT_619748</name>
</gene>
<feature type="chain" id="PRO_5042102221" evidence="3">
    <location>
        <begin position="21"/>
        <end position="465"/>
    </location>
</feature>
<dbReference type="Proteomes" id="UP001221757">
    <property type="component" value="Unassembled WGS sequence"/>
</dbReference>
<reference evidence="4" key="1">
    <citation type="submission" date="2023-03" db="EMBL/GenBank/DDBJ databases">
        <title>Massive genome expansion in bonnet fungi (Mycena s.s.) driven by repeated elements and novel gene families across ecological guilds.</title>
        <authorList>
            <consortium name="Lawrence Berkeley National Laboratory"/>
            <person name="Harder C.B."/>
            <person name="Miyauchi S."/>
            <person name="Viragh M."/>
            <person name="Kuo A."/>
            <person name="Thoen E."/>
            <person name="Andreopoulos B."/>
            <person name="Lu D."/>
            <person name="Skrede I."/>
            <person name="Drula E."/>
            <person name="Henrissat B."/>
            <person name="Morin E."/>
            <person name="Kohler A."/>
            <person name="Barry K."/>
            <person name="LaButti K."/>
            <person name="Morin E."/>
            <person name="Salamov A."/>
            <person name="Lipzen A."/>
            <person name="Mereny Z."/>
            <person name="Hegedus B."/>
            <person name="Baldrian P."/>
            <person name="Stursova M."/>
            <person name="Weitz H."/>
            <person name="Taylor A."/>
            <person name="Grigoriev I.V."/>
            <person name="Nagy L.G."/>
            <person name="Martin F."/>
            <person name="Kauserud H."/>
        </authorList>
    </citation>
    <scope>NUCLEOTIDE SEQUENCE</scope>
    <source>
        <strain evidence="4">CBHHK067</strain>
    </source>
</reference>
<evidence type="ECO:0000256" key="2">
    <source>
        <dbReference type="SAM" id="Phobius"/>
    </source>
</evidence>
<dbReference type="EMBL" id="JARKIE010000007">
    <property type="protein sequence ID" value="KAJ7706252.1"/>
    <property type="molecule type" value="Genomic_DNA"/>
</dbReference>
<keyword evidence="2" id="KW-0472">Membrane</keyword>
<organism evidence="4 5">
    <name type="scientific">Mycena rosella</name>
    <name type="common">Pink bonnet</name>
    <name type="synonym">Agaricus rosellus</name>
    <dbReference type="NCBI Taxonomy" id="1033263"/>
    <lineage>
        <taxon>Eukaryota</taxon>
        <taxon>Fungi</taxon>
        <taxon>Dikarya</taxon>
        <taxon>Basidiomycota</taxon>
        <taxon>Agaricomycotina</taxon>
        <taxon>Agaricomycetes</taxon>
        <taxon>Agaricomycetidae</taxon>
        <taxon>Agaricales</taxon>
        <taxon>Marasmiineae</taxon>
        <taxon>Mycenaceae</taxon>
        <taxon>Mycena</taxon>
    </lineage>
</organism>
<dbReference type="CDD" id="cd12087">
    <property type="entry name" value="TM_EGFR-like"/>
    <property type="match status" value="1"/>
</dbReference>
<evidence type="ECO:0000256" key="3">
    <source>
        <dbReference type="SAM" id="SignalP"/>
    </source>
</evidence>
<keyword evidence="3" id="KW-0732">Signal</keyword>